<gene>
    <name evidence="1" type="ORF">QLQ15_13260</name>
</gene>
<evidence type="ECO:0000313" key="1">
    <source>
        <dbReference type="EMBL" id="MDI9239874.1"/>
    </source>
</evidence>
<keyword evidence="2" id="KW-1185">Reference proteome</keyword>
<protein>
    <recommendedName>
        <fullName evidence="3">DUF3601 domain-containing protein</fullName>
    </recommendedName>
</protein>
<organism evidence="1 2">
    <name type="scientific">Lysobacter stagni</name>
    <dbReference type="NCBI Taxonomy" id="3045172"/>
    <lineage>
        <taxon>Bacteria</taxon>
        <taxon>Pseudomonadati</taxon>
        <taxon>Pseudomonadota</taxon>
        <taxon>Gammaproteobacteria</taxon>
        <taxon>Lysobacterales</taxon>
        <taxon>Lysobacteraceae</taxon>
        <taxon>Lysobacter</taxon>
    </lineage>
</organism>
<dbReference type="Proteomes" id="UP001321580">
    <property type="component" value="Unassembled WGS sequence"/>
</dbReference>
<dbReference type="RefSeq" id="WP_283213238.1">
    <property type="nucleotide sequence ID" value="NZ_JASGBI010000001.1"/>
</dbReference>
<evidence type="ECO:0008006" key="3">
    <source>
        <dbReference type="Google" id="ProtNLM"/>
    </source>
</evidence>
<name>A0ABT6XI97_9GAMM</name>
<comment type="caution">
    <text evidence="1">The sequence shown here is derived from an EMBL/GenBank/DDBJ whole genome shotgun (WGS) entry which is preliminary data.</text>
</comment>
<sequence length="85" mass="10111">MAYRIEQEHAEREPFGEYRYCIYSKTDLVAKYWHDYRGDEHGIEFMDGRREAWPVGRMIEFVEGGGPLPLSLSPRAQAYLRDKLR</sequence>
<evidence type="ECO:0000313" key="2">
    <source>
        <dbReference type="Proteomes" id="UP001321580"/>
    </source>
</evidence>
<proteinExistence type="predicted"/>
<accession>A0ABT6XI97</accession>
<reference evidence="1 2" key="1">
    <citation type="submission" date="2023-05" db="EMBL/GenBank/DDBJ databases">
        <title>Lysobacter sp. strain LF1 Genome sequencing and assembly.</title>
        <authorList>
            <person name="Jung Y."/>
        </authorList>
    </citation>
    <scope>NUCLEOTIDE SEQUENCE [LARGE SCALE GENOMIC DNA]</scope>
    <source>
        <strain evidence="1 2">LF1</strain>
    </source>
</reference>
<dbReference type="EMBL" id="JASGBI010000001">
    <property type="protein sequence ID" value="MDI9239874.1"/>
    <property type="molecule type" value="Genomic_DNA"/>
</dbReference>